<evidence type="ECO:0000313" key="3">
    <source>
        <dbReference type="EMBL" id="MFC4034827.1"/>
    </source>
</evidence>
<feature type="chain" id="PRO_5045849026" evidence="1">
    <location>
        <begin position="24"/>
        <end position="339"/>
    </location>
</feature>
<dbReference type="InterPro" id="IPR015168">
    <property type="entry name" value="SsuA/THI5"/>
</dbReference>
<dbReference type="RefSeq" id="WP_386433730.1">
    <property type="nucleotide sequence ID" value="NZ_JBHSBB010000018.1"/>
</dbReference>
<dbReference type="CDD" id="cd13558">
    <property type="entry name" value="PBP2_SsuA_like_2"/>
    <property type="match status" value="1"/>
</dbReference>
<keyword evidence="1" id="KW-0732">Signal</keyword>
<dbReference type="Gene3D" id="3.40.190.10">
    <property type="entry name" value="Periplasmic binding protein-like II"/>
    <property type="match status" value="2"/>
</dbReference>
<protein>
    <submittedName>
        <fullName evidence="3">ABC transporter substrate-binding protein</fullName>
    </submittedName>
</protein>
<organism evidence="3 4">
    <name type="scientific">Streptomyces polygonati</name>
    <dbReference type="NCBI Taxonomy" id="1617087"/>
    <lineage>
        <taxon>Bacteria</taxon>
        <taxon>Bacillati</taxon>
        <taxon>Actinomycetota</taxon>
        <taxon>Actinomycetes</taxon>
        <taxon>Kitasatosporales</taxon>
        <taxon>Streptomycetaceae</taxon>
        <taxon>Streptomyces</taxon>
    </lineage>
</organism>
<dbReference type="EMBL" id="JBHSBB010000018">
    <property type="protein sequence ID" value="MFC4034827.1"/>
    <property type="molecule type" value="Genomic_DNA"/>
</dbReference>
<proteinExistence type="predicted"/>
<dbReference type="PANTHER" id="PTHR30024">
    <property type="entry name" value="ALIPHATIC SULFONATES-BINDING PROTEIN-RELATED"/>
    <property type="match status" value="1"/>
</dbReference>
<dbReference type="SUPFAM" id="SSF53850">
    <property type="entry name" value="Periplasmic binding protein-like II"/>
    <property type="match status" value="1"/>
</dbReference>
<feature type="signal peptide" evidence="1">
    <location>
        <begin position="1"/>
        <end position="23"/>
    </location>
</feature>
<dbReference type="PANTHER" id="PTHR30024:SF48">
    <property type="entry name" value="ABC TRANSPORTER SUBSTRATE-BINDING PROTEIN"/>
    <property type="match status" value="1"/>
</dbReference>
<evidence type="ECO:0000256" key="1">
    <source>
        <dbReference type="SAM" id="SignalP"/>
    </source>
</evidence>
<evidence type="ECO:0000259" key="2">
    <source>
        <dbReference type="Pfam" id="PF09084"/>
    </source>
</evidence>
<feature type="domain" description="SsuA/THI5-like" evidence="2">
    <location>
        <begin position="87"/>
        <end position="204"/>
    </location>
</feature>
<keyword evidence="4" id="KW-1185">Reference proteome</keyword>
<reference evidence="4" key="1">
    <citation type="journal article" date="2019" name="Int. J. Syst. Evol. Microbiol.">
        <title>The Global Catalogue of Microorganisms (GCM) 10K type strain sequencing project: providing services to taxonomists for standard genome sequencing and annotation.</title>
        <authorList>
            <consortium name="The Broad Institute Genomics Platform"/>
            <consortium name="The Broad Institute Genome Sequencing Center for Infectious Disease"/>
            <person name="Wu L."/>
            <person name="Ma J."/>
        </authorList>
    </citation>
    <scope>NUCLEOTIDE SEQUENCE [LARGE SCALE GENOMIC DNA]</scope>
    <source>
        <strain evidence="4">CGMCC 4.7237</strain>
    </source>
</reference>
<dbReference type="PROSITE" id="PS51257">
    <property type="entry name" value="PROKAR_LIPOPROTEIN"/>
    <property type="match status" value="1"/>
</dbReference>
<dbReference type="Proteomes" id="UP001595765">
    <property type="component" value="Unassembled WGS sequence"/>
</dbReference>
<gene>
    <name evidence="3" type="ORF">ACFO3J_25655</name>
</gene>
<comment type="caution">
    <text evidence="3">The sequence shown here is derived from an EMBL/GenBank/DDBJ whole genome shotgun (WGS) entry which is preliminary data.</text>
</comment>
<evidence type="ECO:0000313" key="4">
    <source>
        <dbReference type="Proteomes" id="UP001595765"/>
    </source>
</evidence>
<sequence>MPRPTLRLLAALSATIALTLSLAACGDSSKKVAAVPAADGGPDLSGVTLTLGDQANGLQTLLTAAGTLKGAPYKVKWAEFQGAAPLFQAMQSGQVDTGTAADLPTLQAISGGLRIKLVAASTANGSGTAIIARPDSPVQTVQDLRGKDVVVSSAKGSIAEYLLAKVLTDAGLTYSDVHVQYLLPTAAQAAFNAGKIQTWATFGVYQDIAVQKGARIVVDGRDGRTSGVGFLSAAQSSIADPARKAAIADFLDRLSAAYAWTTTHADQYARVFARKNGVPADVARTVVSQGSSALEPVSPDITAKVQQVSDLMHRIGSLPTDVRVAGTVDTSLYPHAPAK</sequence>
<accession>A0ABV8HUQ4</accession>
<dbReference type="Pfam" id="PF09084">
    <property type="entry name" value="NMT1"/>
    <property type="match status" value="1"/>
</dbReference>
<name>A0ABV8HUQ4_9ACTN</name>